<evidence type="ECO:0000256" key="1">
    <source>
        <dbReference type="SAM" id="MobiDB-lite"/>
    </source>
</evidence>
<dbReference type="EMBL" id="ABCS01000056">
    <property type="protein sequence ID" value="EDM76875.1"/>
    <property type="molecule type" value="Genomic_DNA"/>
</dbReference>
<keyword evidence="3" id="KW-1185">Reference proteome</keyword>
<dbReference type="AlphaFoldDB" id="A6GB78"/>
<evidence type="ECO:0000313" key="3">
    <source>
        <dbReference type="Proteomes" id="UP000005801"/>
    </source>
</evidence>
<dbReference type="eggNOG" id="COG1572">
    <property type="taxonomic scope" value="Bacteria"/>
</dbReference>
<dbReference type="Proteomes" id="UP000005801">
    <property type="component" value="Unassembled WGS sequence"/>
</dbReference>
<organism evidence="2 3">
    <name type="scientific">Plesiocystis pacifica SIR-1</name>
    <dbReference type="NCBI Taxonomy" id="391625"/>
    <lineage>
        <taxon>Bacteria</taxon>
        <taxon>Pseudomonadati</taxon>
        <taxon>Myxococcota</taxon>
        <taxon>Polyangia</taxon>
        <taxon>Nannocystales</taxon>
        <taxon>Nannocystaceae</taxon>
        <taxon>Plesiocystis</taxon>
    </lineage>
</organism>
<reference evidence="2 3" key="1">
    <citation type="submission" date="2007-06" db="EMBL/GenBank/DDBJ databases">
        <authorList>
            <person name="Shimkets L."/>
            <person name="Ferriera S."/>
            <person name="Johnson J."/>
            <person name="Kravitz S."/>
            <person name="Beeson K."/>
            <person name="Sutton G."/>
            <person name="Rogers Y.-H."/>
            <person name="Friedman R."/>
            <person name="Frazier M."/>
            <person name="Venter J.C."/>
        </authorList>
    </citation>
    <scope>NUCLEOTIDE SEQUENCE [LARGE SCALE GENOMIC DNA]</scope>
    <source>
        <strain evidence="2 3">SIR-1</strain>
    </source>
</reference>
<protein>
    <submittedName>
        <fullName evidence="2">Putative lipoprotein</fullName>
    </submittedName>
</protein>
<name>A6GB78_9BACT</name>
<evidence type="ECO:0000313" key="2">
    <source>
        <dbReference type="EMBL" id="EDM76875.1"/>
    </source>
</evidence>
<dbReference type="OrthoDB" id="5480711at2"/>
<sequence length="703" mass="75930">MSLAMLAALSACDPGEPAAELDAGLEGSSLRSEQDYARNPPSVETLELHFLSTKVHANARLEVRFGEGEVQEPTLPLELDDDQAVLLRDDGEGGDVEAGDGLYSAIIDYDLLAEVERRMAYLERVEPGASVTRFEGRNAVETVPFEAQALDFALDGGSVPPAEVEGLFAGVTGSTLTVIGAQPAPLAGTTDPEKTLAVRDPAVTRDASRTGVWSLSGGKCSFSGDAFGAHGFSHLMEEMSAPTGVPVEDWIADWLRTWSTLQQVNGQDLPAQVGGLDEVWNRFPFLSDDGQPQVFTDTLDVSRPPFQLVAIVNRVDLHEAEVFGGGAGELRYVFQLVDPDTCEPLDMTVIFEYAVPRSGCRRIREYAQDWYALDALPLGSTAYLDELEQITATVVGPGNLAQLRTNSRLLPWPDYANLQWHMREFVDDGTGLTPVALAKTPAYAYEYPDPLTSEQGIDAFITSQAGNILASNYDVDLTHPVTNQPFRAAFVPYGYLKHLHSSPYAMADVVYFDPFVTDSFSLPGGPNPAIPPGASGGWANLSGMQRGRFWGSQSAPAQARHEFSLNTCNGCHDREVFDDAGTLFANYLTYGLSRSVAGATQEQPFLHMRLQSPVDAGPAIFSRFLTGTDDGCTTANGLVPPLGTDTCTASCCPVGDPVHGPEVLQYHYDDLARRSQELEAMVAHSCLIAYPHQTVQQALSSAH</sequence>
<dbReference type="RefSeq" id="WP_006973969.1">
    <property type="nucleotide sequence ID" value="NZ_ABCS01000056.1"/>
</dbReference>
<dbReference type="NCBIfam" id="NF041940">
    <property type="entry name" value="choice_anch_X"/>
    <property type="match status" value="1"/>
</dbReference>
<proteinExistence type="predicted"/>
<accession>A6GB78</accession>
<comment type="caution">
    <text evidence="2">The sequence shown here is derived from an EMBL/GenBank/DDBJ whole genome shotgun (WGS) entry which is preliminary data.</text>
</comment>
<keyword evidence="2" id="KW-0449">Lipoprotein</keyword>
<feature type="region of interest" description="Disordered" evidence="1">
    <location>
        <begin position="19"/>
        <end position="38"/>
    </location>
</feature>
<gene>
    <name evidence="2" type="ORF">PPSIR1_24654</name>
</gene>
<dbReference type="STRING" id="391625.PPSIR1_24654"/>